<dbReference type="Pfam" id="PF13788">
    <property type="entry name" value="DUF4180"/>
    <property type="match status" value="1"/>
</dbReference>
<gene>
    <name evidence="2" type="ORF">CLHUN_10170</name>
</gene>
<evidence type="ECO:0000313" key="2">
    <source>
        <dbReference type="EMBL" id="OPX45130.1"/>
    </source>
</evidence>
<dbReference type="RefSeq" id="WP_080063472.1">
    <property type="nucleotide sequence ID" value="NZ_MZGX01000005.1"/>
</dbReference>
<proteinExistence type="predicted"/>
<dbReference type="STRING" id="48256.CLHUN_10170"/>
<evidence type="ECO:0000313" key="3">
    <source>
        <dbReference type="Proteomes" id="UP000191554"/>
    </source>
</evidence>
<evidence type="ECO:0000259" key="1">
    <source>
        <dbReference type="Pfam" id="PF13788"/>
    </source>
</evidence>
<dbReference type="Proteomes" id="UP000191554">
    <property type="component" value="Unassembled WGS sequence"/>
</dbReference>
<dbReference type="OrthoDB" id="8595425at2"/>
<organism evidence="2 3">
    <name type="scientific">Ruminiclostridium hungatei</name>
    <name type="common">Clostridium hungatei</name>
    <dbReference type="NCBI Taxonomy" id="48256"/>
    <lineage>
        <taxon>Bacteria</taxon>
        <taxon>Bacillati</taxon>
        <taxon>Bacillota</taxon>
        <taxon>Clostridia</taxon>
        <taxon>Eubacteriales</taxon>
        <taxon>Oscillospiraceae</taxon>
        <taxon>Ruminiclostridium</taxon>
    </lineage>
</organism>
<reference evidence="2 3" key="1">
    <citation type="submission" date="2017-03" db="EMBL/GenBank/DDBJ databases">
        <title>Genome sequence of Clostridium hungatei DSM 14427.</title>
        <authorList>
            <person name="Poehlein A."/>
            <person name="Daniel R."/>
        </authorList>
    </citation>
    <scope>NUCLEOTIDE SEQUENCE [LARGE SCALE GENOMIC DNA]</scope>
    <source>
        <strain evidence="2 3">DSM 14427</strain>
    </source>
</reference>
<keyword evidence="3" id="KW-1185">Reference proteome</keyword>
<dbReference type="InterPro" id="IPR025438">
    <property type="entry name" value="DUF4180"/>
</dbReference>
<protein>
    <recommendedName>
        <fullName evidence="1">DUF4180 domain-containing protein</fullName>
    </recommendedName>
</protein>
<feature type="domain" description="DUF4180" evidence="1">
    <location>
        <begin position="10"/>
        <end position="117"/>
    </location>
</feature>
<dbReference type="EMBL" id="MZGX01000005">
    <property type="protein sequence ID" value="OPX45130.1"/>
    <property type="molecule type" value="Genomic_DNA"/>
</dbReference>
<accession>A0A1V4SMN8</accession>
<sequence>MNYTLTVKNDLIVNINSADILITDAQSALDLMMNVKYETGCSRLVLDKSAISEEFFRLSSGMAGEVLQKFINYHMKLAVIGDFSRYTSKPLHDFIYESNRGRDIFFVDNMERAVEKLENAGV</sequence>
<dbReference type="AlphaFoldDB" id="A0A1V4SMN8"/>
<comment type="caution">
    <text evidence="2">The sequence shown here is derived from an EMBL/GenBank/DDBJ whole genome shotgun (WGS) entry which is preliminary data.</text>
</comment>
<name>A0A1V4SMN8_RUMHU</name>